<protein>
    <submittedName>
        <fullName evidence="1">Uncharacterized protein</fullName>
    </submittedName>
</protein>
<reference evidence="1" key="1">
    <citation type="journal article" date="2014" name="Front. Microbiol.">
        <title>High frequency of phylogenetically diverse reductive dehalogenase-homologous genes in deep subseafloor sedimentary metagenomes.</title>
        <authorList>
            <person name="Kawai M."/>
            <person name="Futagami T."/>
            <person name="Toyoda A."/>
            <person name="Takaki Y."/>
            <person name="Nishi S."/>
            <person name="Hori S."/>
            <person name="Arai W."/>
            <person name="Tsubouchi T."/>
            <person name="Morono Y."/>
            <person name="Uchiyama I."/>
            <person name="Ito T."/>
            <person name="Fujiyama A."/>
            <person name="Inagaki F."/>
            <person name="Takami H."/>
        </authorList>
    </citation>
    <scope>NUCLEOTIDE SEQUENCE</scope>
    <source>
        <strain evidence="1">Expedition CK06-06</strain>
    </source>
</reference>
<evidence type="ECO:0000313" key="1">
    <source>
        <dbReference type="EMBL" id="GAG34734.1"/>
    </source>
</evidence>
<proteinExistence type="predicted"/>
<dbReference type="AlphaFoldDB" id="X0WUR0"/>
<comment type="caution">
    <text evidence="1">The sequence shown here is derived from an EMBL/GenBank/DDBJ whole genome shotgun (WGS) entry which is preliminary data.</text>
</comment>
<dbReference type="EMBL" id="BARS01041668">
    <property type="protein sequence ID" value="GAG34734.1"/>
    <property type="molecule type" value="Genomic_DNA"/>
</dbReference>
<accession>X0WUR0</accession>
<gene>
    <name evidence="1" type="ORF">S01H1_63331</name>
</gene>
<sequence length="252" mass="27874">WLSETNVPLHSVYDYGLSYGLDEDHRLTPEVSMYKFKELMKSAGWTVKMSSDSVNWNPQGVDYIDGPDDMGANGSYIVLKNGNREILIGHKDTDVMEWYLAYSYSGQYVGGGAVAYPTAVDSQDLHGTAAVGGCADFFEPHPKGYAHMMADDASASFLFFTICRADNEVRAFFCGDELLDPVAGDSEPYAINAYYNTGFDMFGQDFFNAHASVSMRSWYDIGGAPSFSPMSVMRYYAFDEMPDALVNPSFGV</sequence>
<name>X0WUR0_9ZZZZ</name>
<organism evidence="1">
    <name type="scientific">marine sediment metagenome</name>
    <dbReference type="NCBI Taxonomy" id="412755"/>
    <lineage>
        <taxon>unclassified sequences</taxon>
        <taxon>metagenomes</taxon>
        <taxon>ecological metagenomes</taxon>
    </lineage>
</organism>
<feature type="non-terminal residue" evidence="1">
    <location>
        <position position="252"/>
    </location>
</feature>
<feature type="non-terminal residue" evidence="1">
    <location>
        <position position="1"/>
    </location>
</feature>